<accession>A0A0F9BHP2</accession>
<organism evidence="1">
    <name type="scientific">marine sediment metagenome</name>
    <dbReference type="NCBI Taxonomy" id="412755"/>
    <lineage>
        <taxon>unclassified sequences</taxon>
        <taxon>metagenomes</taxon>
        <taxon>ecological metagenomes</taxon>
    </lineage>
</organism>
<sequence length="49" mass="5900">YIRIYALNTFIRLTLFLPIRIIIQTSKIKGVNDDFNDIKKLRQPVHMRL</sequence>
<evidence type="ECO:0000313" key="1">
    <source>
        <dbReference type="EMBL" id="KKL21379.1"/>
    </source>
</evidence>
<dbReference type="EMBL" id="LAZR01037754">
    <property type="protein sequence ID" value="KKL21379.1"/>
    <property type="molecule type" value="Genomic_DNA"/>
</dbReference>
<proteinExistence type="predicted"/>
<gene>
    <name evidence="1" type="ORF">LCGC14_2446080</name>
</gene>
<name>A0A0F9BHP2_9ZZZZ</name>
<comment type="caution">
    <text evidence="1">The sequence shown here is derived from an EMBL/GenBank/DDBJ whole genome shotgun (WGS) entry which is preliminary data.</text>
</comment>
<feature type="non-terminal residue" evidence="1">
    <location>
        <position position="1"/>
    </location>
</feature>
<reference evidence="1" key="1">
    <citation type="journal article" date="2015" name="Nature">
        <title>Complex archaea that bridge the gap between prokaryotes and eukaryotes.</title>
        <authorList>
            <person name="Spang A."/>
            <person name="Saw J.H."/>
            <person name="Jorgensen S.L."/>
            <person name="Zaremba-Niedzwiedzka K."/>
            <person name="Martijn J."/>
            <person name="Lind A.E."/>
            <person name="van Eijk R."/>
            <person name="Schleper C."/>
            <person name="Guy L."/>
            <person name="Ettema T.J."/>
        </authorList>
    </citation>
    <scope>NUCLEOTIDE SEQUENCE</scope>
</reference>
<dbReference type="AlphaFoldDB" id="A0A0F9BHP2"/>
<protein>
    <submittedName>
        <fullName evidence="1">Uncharacterized protein</fullName>
    </submittedName>
</protein>